<dbReference type="Pfam" id="PF05958">
    <property type="entry name" value="tRNA_U5-meth_tr"/>
    <property type="match status" value="1"/>
</dbReference>
<dbReference type="GO" id="GO:0070475">
    <property type="term" value="P:rRNA base methylation"/>
    <property type="evidence" value="ECO:0007669"/>
    <property type="project" value="TreeGrafter"/>
</dbReference>
<dbReference type="Gene3D" id="3.40.50.150">
    <property type="entry name" value="Vaccinia Virus protein VP39"/>
    <property type="match status" value="1"/>
</dbReference>
<feature type="binding site" evidence="4">
    <location>
        <position position="296"/>
    </location>
    <ligand>
        <name>S-adenosyl-L-methionine</name>
        <dbReference type="ChEBI" id="CHEBI:59789"/>
    </ligand>
</feature>
<protein>
    <submittedName>
        <fullName evidence="7">23S rRNA (Uracil-5-)-methyltransferase RumA</fullName>
    </submittedName>
</protein>
<dbReference type="AlphaFoldDB" id="A0A1F6CAZ1"/>
<dbReference type="InterPro" id="IPR029063">
    <property type="entry name" value="SAM-dependent_MTases_sf"/>
</dbReference>
<evidence type="ECO:0000256" key="5">
    <source>
        <dbReference type="PROSITE-ProRule" id="PRU10015"/>
    </source>
</evidence>
<feature type="binding site" evidence="4">
    <location>
        <position position="325"/>
    </location>
    <ligand>
        <name>S-adenosyl-L-methionine</name>
        <dbReference type="ChEBI" id="CHEBI:59789"/>
    </ligand>
</feature>
<feature type="binding site" evidence="4">
    <location>
        <position position="394"/>
    </location>
    <ligand>
        <name>S-adenosyl-L-methionine</name>
        <dbReference type="ChEBI" id="CHEBI:59789"/>
    </ligand>
</feature>
<dbReference type="PROSITE" id="PS51687">
    <property type="entry name" value="SAM_MT_RNA_M5U"/>
    <property type="match status" value="1"/>
</dbReference>
<dbReference type="InterPro" id="IPR010280">
    <property type="entry name" value="U5_MeTrfase_fam"/>
</dbReference>
<feature type="active site" evidence="5">
    <location>
        <position position="421"/>
    </location>
</feature>
<dbReference type="PROSITE" id="PS01230">
    <property type="entry name" value="TRMA_1"/>
    <property type="match status" value="1"/>
</dbReference>
<dbReference type="PANTHER" id="PTHR11061:SF30">
    <property type="entry name" value="TRNA (URACIL(54)-C(5))-METHYLTRANSFERASE"/>
    <property type="match status" value="1"/>
</dbReference>
<dbReference type="SUPFAM" id="SSF53335">
    <property type="entry name" value="S-adenosyl-L-methionine-dependent methyltransferases"/>
    <property type="match status" value="1"/>
</dbReference>
<dbReference type="Gene3D" id="2.40.50.140">
    <property type="entry name" value="Nucleic acid-binding proteins"/>
    <property type="match status" value="1"/>
</dbReference>
<gene>
    <name evidence="7" type="ORF">A3F84_06200</name>
</gene>
<feature type="domain" description="TRAM" evidence="6">
    <location>
        <begin position="6"/>
        <end position="64"/>
    </location>
</feature>
<dbReference type="NCBIfam" id="TIGR00479">
    <property type="entry name" value="rumA"/>
    <property type="match status" value="1"/>
</dbReference>
<organism evidence="7 8">
    <name type="scientific">Handelsmanbacteria sp. (strain RIFCSPLOWO2_12_FULL_64_10)</name>
    <dbReference type="NCBI Taxonomy" id="1817868"/>
    <lineage>
        <taxon>Bacteria</taxon>
        <taxon>Candidatus Handelsmaniibacteriota</taxon>
    </lineage>
</organism>
<sequence length="463" mass="50494">MTQKASVRPGATLRLKLTGIAPGGVGVAQAGGLRFFVRGGLPGDVVEVQVVKRERGRIEAVVVRRMHSEIKRIAPPCRHFSICGGCRWQDLDYRDQLALKKGIVQHCFREAGLDEGLVEDALGAEEAFFYRNKMDFSFGVNKAGALTLGLYVSKDRQEVEAQGHAPVFDVEECLLQSPLSNQIVRAVRDFLKGRDLRPYDPEARTGLLRSLVVREGKRTGEVLVNLVTAEGEPGLTPLGEALRGMFPEVKGVVLSANRRRSKNALPETEEALAGEGQIVERVGGLAFGVSPASFFQVNTRQAERLYDLAVQLCGLTGRERVLDLYCGTGTLSLLTARRAASVTGVEAVAQAVEDARRNTARNGVENCRFLCGDVLRVLPDLARAGEPFDAVTVNPPRAGVYRAAIQAICALRPGRVVYVSCNPETLARDVPRFWAGGYRLGRVQPVDLFPHTPHCEVVAQMTR</sequence>
<dbReference type="InterPro" id="IPR002792">
    <property type="entry name" value="TRAM_dom"/>
</dbReference>
<evidence type="ECO:0000259" key="6">
    <source>
        <dbReference type="PROSITE" id="PS50926"/>
    </source>
</evidence>
<evidence type="ECO:0000313" key="8">
    <source>
        <dbReference type="Proteomes" id="UP000178606"/>
    </source>
</evidence>
<keyword evidence="1 4" id="KW-0489">Methyltransferase</keyword>
<dbReference type="EMBL" id="MFKF01000340">
    <property type="protein sequence ID" value="OGG46132.1"/>
    <property type="molecule type" value="Genomic_DNA"/>
</dbReference>
<dbReference type="InterPro" id="IPR030390">
    <property type="entry name" value="MeTrfase_TrmA_AS"/>
</dbReference>
<dbReference type="Gene3D" id="2.40.50.1070">
    <property type="match status" value="1"/>
</dbReference>
<evidence type="ECO:0000256" key="3">
    <source>
        <dbReference type="ARBA" id="ARBA00022691"/>
    </source>
</evidence>
<keyword evidence="3 4" id="KW-0949">S-adenosyl-L-methionine</keyword>
<dbReference type="InterPro" id="IPR012340">
    <property type="entry name" value="NA-bd_OB-fold"/>
</dbReference>
<name>A0A1F6CAZ1_HANXR</name>
<evidence type="ECO:0000313" key="7">
    <source>
        <dbReference type="EMBL" id="OGG46132.1"/>
    </source>
</evidence>
<comment type="caution">
    <text evidence="7">The sequence shown here is derived from an EMBL/GenBank/DDBJ whole genome shotgun (WGS) entry which is preliminary data.</text>
</comment>
<evidence type="ECO:0000256" key="2">
    <source>
        <dbReference type="ARBA" id="ARBA00022679"/>
    </source>
</evidence>
<evidence type="ECO:0000256" key="4">
    <source>
        <dbReference type="PROSITE-ProRule" id="PRU01024"/>
    </source>
</evidence>
<evidence type="ECO:0000256" key="1">
    <source>
        <dbReference type="ARBA" id="ARBA00022603"/>
    </source>
</evidence>
<dbReference type="FunFam" id="3.40.50.150:FF:000009">
    <property type="entry name" value="23S rRNA (Uracil(1939)-C(5))-methyltransferase RlmD"/>
    <property type="match status" value="1"/>
</dbReference>
<dbReference type="CDD" id="cd02440">
    <property type="entry name" value="AdoMet_MTases"/>
    <property type="match status" value="1"/>
</dbReference>
<comment type="similarity">
    <text evidence="4">Belongs to the class I-like SAM-binding methyltransferase superfamily. RNA M5U methyltransferase family.</text>
</comment>
<proteinExistence type="inferred from homology"/>
<keyword evidence="2 4" id="KW-0808">Transferase</keyword>
<feature type="active site" description="Nucleophile" evidence="4">
    <location>
        <position position="421"/>
    </location>
</feature>
<accession>A0A1F6CAZ1</accession>
<dbReference type="PANTHER" id="PTHR11061">
    <property type="entry name" value="RNA M5U METHYLTRANSFERASE"/>
    <property type="match status" value="1"/>
</dbReference>
<dbReference type="PROSITE" id="PS50926">
    <property type="entry name" value="TRAM"/>
    <property type="match status" value="1"/>
</dbReference>
<dbReference type="GO" id="GO:0070041">
    <property type="term" value="F:rRNA (uridine-C5-)-methyltransferase activity"/>
    <property type="evidence" value="ECO:0007669"/>
    <property type="project" value="TreeGrafter"/>
</dbReference>
<dbReference type="SUPFAM" id="SSF50249">
    <property type="entry name" value="Nucleic acid-binding proteins"/>
    <property type="match status" value="1"/>
</dbReference>
<dbReference type="Proteomes" id="UP000178606">
    <property type="component" value="Unassembled WGS sequence"/>
</dbReference>
<feature type="binding site" evidence="4">
    <location>
        <position position="346"/>
    </location>
    <ligand>
        <name>S-adenosyl-L-methionine</name>
        <dbReference type="ChEBI" id="CHEBI:59789"/>
    </ligand>
</feature>
<reference evidence="7 8" key="1">
    <citation type="journal article" date="2016" name="Nat. Commun.">
        <title>Thousands of microbial genomes shed light on interconnected biogeochemical processes in an aquifer system.</title>
        <authorList>
            <person name="Anantharaman K."/>
            <person name="Brown C.T."/>
            <person name="Hug L.A."/>
            <person name="Sharon I."/>
            <person name="Castelle C.J."/>
            <person name="Probst A.J."/>
            <person name="Thomas B.C."/>
            <person name="Singh A."/>
            <person name="Wilkins M.J."/>
            <person name="Karaoz U."/>
            <person name="Brodie E.L."/>
            <person name="Williams K.H."/>
            <person name="Hubbard S.S."/>
            <person name="Banfield J.F."/>
        </authorList>
    </citation>
    <scope>NUCLEOTIDE SEQUENCE [LARGE SCALE GENOMIC DNA]</scope>
    <source>
        <strain evidence="8">RIFCSPLOWO2_12_FULL_64_10</strain>
    </source>
</reference>